<name>A0A6H9G7I7_MICAE</name>
<dbReference type="AlphaFoldDB" id="A0A6H9G7I7"/>
<dbReference type="GO" id="GO:0004812">
    <property type="term" value="F:aminoacyl-tRNA ligase activity"/>
    <property type="evidence" value="ECO:0007669"/>
    <property type="project" value="UniProtKB-KW"/>
</dbReference>
<reference evidence="1 2" key="1">
    <citation type="submission" date="2019-02" db="EMBL/GenBank/DDBJ databases">
        <title>Draft genome sequence of Arthrospira platensis NIES-3787.</title>
        <authorList>
            <person name="Yamaguchi H."/>
            <person name="Suzuki S."/>
            <person name="Kawachi M."/>
        </authorList>
    </citation>
    <scope>NUCLEOTIDE SEQUENCE [LARGE SCALE GENOMIC DNA]</scope>
    <source>
        <strain evidence="1 2">NIES-3787</strain>
    </source>
</reference>
<sequence>MVLRLFVLQAHYRKPLHFTEAAITIKNDGNYLS</sequence>
<evidence type="ECO:0000313" key="1">
    <source>
        <dbReference type="EMBL" id="GCL46557.1"/>
    </source>
</evidence>
<dbReference type="EMBL" id="BJCH01000022">
    <property type="protein sequence ID" value="GCL46557.1"/>
    <property type="molecule type" value="Genomic_DNA"/>
</dbReference>
<comment type="caution">
    <text evidence="1">The sequence shown here is derived from an EMBL/GenBank/DDBJ whole genome shotgun (WGS) entry which is preliminary data.</text>
</comment>
<keyword evidence="1" id="KW-0030">Aminoacyl-tRNA synthetase</keyword>
<proteinExistence type="predicted"/>
<organism evidence="1 2">
    <name type="scientific">Microcystis aeruginosa NIES-3787</name>
    <dbReference type="NCBI Taxonomy" id="2517782"/>
    <lineage>
        <taxon>Bacteria</taxon>
        <taxon>Bacillati</taxon>
        <taxon>Cyanobacteriota</taxon>
        <taxon>Cyanophyceae</taxon>
        <taxon>Oscillatoriophycideae</taxon>
        <taxon>Chroococcales</taxon>
        <taxon>Microcystaceae</taxon>
        <taxon>Microcystis</taxon>
    </lineage>
</organism>
<protein>
    <submittedName>
        <fullName evidence="1">Cysteinyl-tRNA synthetase</fullName>
    </submittedName>
</protein>
<gene>
    <name evidence="1" type="primary">cysS2</name>
    <name evidence="1" type="ORF">NIES3787_22520</name>
</gene>
<keyword evidence="1" id="KW-0436">Ligase</keyword>
<accession>A0A6H9G7I7</accession>
<dbReference type="Proteomes" id="UP000438874">
    <property type="component" value="Unassembled WGS sequence"/>
</dbReference>
<evidence type="ECO:0000313" key="2">
    <source>
        <dbReference type="Proteomes" id="UP000438874"/>
    </source>
</evidence>